<dbReference type="EMBL" id="CP022358">
    <property type="protein sequence ID" value="ASK70212.1"/>
    <property type="molecule type" value="Genomic_DNA"/>
</dbReference>
<organism evidence="1 2">
    <name type="scientific">Shewanella bicestrii</name>
    <dbReference type="NCBI Taxonomy" id="2018305"/>
    <lineage>
        <taxon>Bacteria</taxon>
        <taxon>Pseudomonadati</taxon>
        <taxon>Pseudomonadota</taxon>
        <taxon>Gammaproteobacteria</taxon>
        <taxon>Alteromonadales</taxon>
        <taxon>Shewanellaceae</taxon>
        <taxon>Shewanella</taxon>
    </lineage>
</organism>
<gene>
    <name evidence="1" type="ORF">CF168_15910</name>
</gene>
<evidence type="ECO:0000313" key="2">
    <source>
        <dbReference type="Proteomes" id="UP000198367"/>
    </source>
</evidence>
<dbReference type="KEGG" id="sbj:CF168_15910"/>
<reference evidence="1 2" key="1">
    <citation type="submission" date="2017-07" db="EMBL/GenBank/DDBJ databases">
        <title>Phenotypical and genomic characterization of a clinical isolate of Shewanella bicestrii sp. nov. producing an extended-spectrum beta-lactamase and a new oxacillinase variant.</title>
        <authorList>
            <person name="Jousset A.B."/>
            <person name="Bonnin R.A."/>
            <person name="Girlich D."/>
            <person name="Dabos L."/>
            <person name="Potron A."/>
            <person name="Dortet L."/>
            <person name="Glaser P."/>
            <person name="Naas T."/>
        </authorList>
    </citation>
    <scope>NUCLEOTIDE SEQUENCE [LARGE SCALE GENOMIC DNA]</scope>
    <source>
        <strain evidence="1 2">JAB-1</strain>
    </source>
</reference>
<dbReference type="AlphaFoldDB" id="A0A220UQR3"/>
<proteinExistence type="predicted"/>
<evidence type="ECO:0000313" key="1">
    <source>
        <dbReference type="EMBL" id="ASK70212.1"/>
    </source>
</evidence>
<sequence>MLVQLLLKSCYWDKTLRGENIFQRNPVYLVENRAGLPKIGCGKWVLRRKLSYDRHHLARHHHVLFTVDGSRSNDIRYIIRFHFLKTAPDELNAVCCGGSI</sequence>
<keyword evidence="2" id="KW-1185">Reference proteome</keyword>
<accession>A0A220UQR3</accession>
<name>A0A220UQR3_9GAMM</name>
<protein>
    <submittedName>
        <fullName evidence="1">Uncharacterized protein</fullName>
    </submittedName>
</protein>
<dbReference type="Proteomes" id="UP000198367">
    <property type="component" value="Chromosome"/>
</dbReference>